<dbReference type="SUPFAM" id="SSF52540">
    <property type="entry name" value="P-loop containing nucleoside triphosphate hydrolases"/>
    <property type="match status" value="1"/>
</dbReference>
<name>A0A1I4CT37_9GAMM</name>
<gene>
    <name evidence="1" type="ORF">SAMN05192579_107149</name>
</gene>
<keyword evidence="2" id="KW-1185">Reference proteome</keyword>
<dbReference type="InterPro" id="IPR027417">
    <property type="entry name" value="P-loop_NTPase"/>
</dbReference>
<evidence type="ECO:0000313" key="1">
    <source>
        <dbReference type="EMBL" id="SFK83953.1"/>
    </source>
</evidence>
<proteinExistence type="predicted"/>
<reference evidence="2" key="1">
    <citation type="submission" date="2016-10" db="EMBL/GenBank/DDBJ databases">
        <authorList>
            <person name="Varghese N."/>
            <person name="Submissions S."/>
        </authorList>
    </citation>
    <scope>NUCLEOTIDE SEQUENCE [LARGE SCALE GENOMIC DNA]</scope>
    <source>
        <strain evidence="2">MO64</strain>
    </source>
</reference>
<dbReference type="EMBL" id="FOSR01000007">
    <property type="protein sequence ID" value="SFK83953.1"/>
    <property type="molecule type" value="Genomic_DNA"/>
</dbReference>
<sequence>MNNLWDVPLSSVTALTPEHAVVVMRAILRSECSYAKINPTALTISDRLTVADGGIDAEINSPPGHVVPTDGIFRSGLTGFQIKSGTGFKPWTTGAIRGELLDSKGKLYSEVDRLFRRQGRYTLLCTGHDLTPKQRSDSREQIAAVLVEAGFGIDEKQVEVLGASQIAEFAERYPGVASLLMTDPIQEAWVLEDWQRDAHMANPFEASSEQSRIIDRIRAGLAGESKHIRILGEPGLGKTRIVLESVRDPSLAPSVLYIPHGSQFGQSKLFRQLLKSGRDKPLVLVIDELPESELADIWRHLKSRCGSLKIVSLDHGRDETHDEDIDRLAVPRLPDETIRKILASQVGESHELDRWVAICEGSPRAAQAVADNLRANPDDILKPSSTVPIWARFLHGYGRRDESSARQVDCVTQHLALFSRFGYESPVGDEAVYIAELVREVDPTIGWARFQEIIQALRARRVLQGSRTLFFVPKALHIYLWKQFWKNYGRGFDFVRTLNAMPESLHAWFMGMFKFAGDAATAHVIDDILKPDGIFAERATLTSDKGSRFLSTLAEANPAAVLKLLEATIGQWTDQELLDFTKNRQNLVWALEKIAVWPPLTVRAIHLLARLAVNENADHSNNSTGTLMGLFRIGPEAAVTEASPEARLPAMLKLLRAPRDAERHLALKAMDAALDSRGLGMRMVGPEYQGLRERAKLWMPETYGDWWQAQFEYFQTLVDETQNWPPALRTGVCQTLLNAVEQQVCTPPCTELAFQVLNVLVDDKAMLPEKLNNFFSHWQAYENDGKHPEIAKRLRDLERHYTKQDLASRFRRYVIDVSWQEWDEDFRQSADKPKNRAKALVTALAHRIARHPETLNQIRHLLAPTSNAPALWHFGAQLASADTPRTLLPALVQVTLETRHPTCLLGYLSDVLICNPTLYHSTVRSLLDTETTAWLGVTIALYAAYDDELFERCLDALQKRWVDPLLFGILRYGKAIESVAPERIRRLLCLLAECDTQEALFLLVELLDSIPFNGSSPFTSDFVFRIVSESVPGEKGRDVMRGYHWKNVCLKLIKWDVSRALPLLDALLTQMGKTYELSYDTYAKPLADELVRVDPNGAWTLVERHLEETLPKWRGDILSWLKGGLHTFNEGTPRGALADLPISEILAWIEQDPEPRAVLMAHAALRTLDDDQGGQLTRELLQRYGQFKGVRNGISTTFHSGGWSGPTSVYLKRKRDKLRQWLAAGFELQITQWIESEIEYLDRHIEQEEIDEERSRFD</sequence>
<dbReference type="Proteomes" id="UP000198725">
    <property type="component" value="Unassembled WGS sequence"/>
</dbReference>
<protein>
    <submittedName>
        <fullName evidence="1">Uncharacterized protein</fullName>
    </submittedName>
</protein>
<dbReference type="RefSeq" id="WP_139201729.1">
    <property type="nucleotide sequence ID" value="NZ_FOSR01000007.1"/>
</dbReference>
<accession>A0A1I4CT37</accession>
<dbReference type="AlphaFoldDB" id="A0A1I4CT37"/>
<organism evidence="1 2">
    <name type="scientific">Rhodanobacter glycinis</name>
    <dbReference type="NCBI Taxonomy" id="582702"/>
    <lineage>
        <taxon>Bacteria</taxon>
        <taxon>Pseudomonadati</taxon>
        <taxon>Pseudomonadota</taxon>
        <taxon>Gammaproteobacteria</taxon>
        <taxon>Lysobacterales</taxon>
        <taxon>Rhodanobacteraceae</taxon>
        <taxon>Rhodanobacter</taxon>
    </lineage>
</organism>
<evidence type="ECO:0000313" key="2">
    <source>
        <dbReference type="Proteomes" id="UP000198725"/>
    </source>
</evidence>